<evidence type="ECO:0000313" key="2">
    <source>
        <dbReference type="Proteomes" id="UP000541610"/>
    </source>
</evidence>
<dbReference type="InterPro" id="IPR017850">
    <property type="entry name" value="Alkaline_phosphatase_core_sf"/>
</dbReference>
<evidence type="ECO:0000313" key="1">
    <source>
        <dbReference type="EMBL" id="KAF4692341.1"/>
    </source>
</evidence>
<dbReference type="PANTHER" id="PTHR10151">
    <property type="entry name" value="ECTONUCLEOTIDE PYROPHOSPHATASE/PHOSPHODIESTERASE"/>
    <property type="match status" value="1"/>
</dbReference>
<dbReference type="SUPFAM" id="SSF53649">
    <property type="entry name" value="Alkaline phosphatase-like"/>
    <property type="match status" value="1"/>
</dbReference>
<name>A0A7J6PAH1_PEROL</name>
<dbReference type="GO" id="GO:0016787">
    <property type="term" value="F:hydrolase activity"/>
    <property type="evidence" value="ECO:0007669"/>
    <property type="project" value="UniProtKB-ARBA"/>
</dbReference>
<dbReference type="EMBL" id="JABANP010000062">
    <property type="protein sequence ID" value="KAF4692341.1"/>
    <property type="molecule type" value="Genomic_DNA"/>
</dbReference>
<gene>
    <name evidence="1" type="ORF">FOZ60_013699</name>
</gene>
<dbReference type="CDD" id="cd00016">
    <property type="entry name" value="ALP_like"/>
    <property type="match status" value="1"/>
</dbReference>
<dbReference type="Pfam" id="PF01663">
    <property type="entry name" value="Phosphodiest"/>
    <property type="match status" value="1"/>
</dbReference>
<dbReference type="Gene3D" id="3.40.720.10">
    <property type="entry name" value="Alkaline Phosphatase, subunit A"/>
    <property type="match status" value="1"/>
</dbReference>
<dbReference type="OrthoDB" id="103349at2759"/>
<dbReference type="PANTHER" id="PTHR10151:SF120">
    <property type="entry name" value="BIS(5'-ADENOSYL)-TRIPHOSPHATASE"/>
    <property type="match status" value="1"/>
</dbReference>
<protein>
    <submittedName>
        <fullName evidence="1">Uncharacterized protein</fullName>
    </submittedName>
</protein>
<organism evidence="1 2">
    <name type="scientific">Perkinsus olseni</name>
    <name type="common">Perkinsus atlanticus</name>
    <dbReference type="NCBI Taxonomy" id="32597"/>
    <lineage>
        <taxon>Eukaryota</taxon>
        <taxon>Sar</taxon>
        <taxon>Alveolata</taxon>
        <taxon>Perkinsozoa</taxon>
        <taxon>Perkinsea</taxon>
        <taxon>Perkinsida</taxon>
        <taxon>Perkinsidae</taxon>
        <taxon>Perkinsus</taxon>
    </lineage>
</organism>
<proteinExistence type="predicted"/>
<dbReference type="InterPro" id="IPR002591">
    <property type="entry name" value="Phosphodiest/P_Trfase"/>
</dbReference>
<comment type="caution">
    <text evidence="1">The sequence shown here is derived from an EMBL/GenBank/DDBJ whole genome shotgun (WGS) entry which is preliminary data.</text>
</comment>
<dbReference type="AlphaFoldDB" id="A0A7J6PAH1"/>
<sequence length="382" mass="42433">MDRSFTMSARLFAVPIAYRDSAMTVPQPDRGRKLNSSPGRVRYTSERAKNGRDRFHVYSFKAVESRVMSVALLRTFFQLLALIGVNGDGWPNGKFKRAIIIGLDGLGGYYLRNTSYHQAPTLWKVLTSPQACYNFLARAEYPLSSAANWAALLTGMTPSETGILTNDWDTSSLHPKVLTDGRVPPVSGEGNLPPTIFKLAKNQNKDIRTALVYSWHWLGKLVDGNVDREFFGGNYDWKTAEYLVQQIKSGSPPDLTFIQFSGIDDAGHSSGWGSKAYYTALAYMDGLVDDILGALLEKSLLDGTLIAITSDHGGYRKGHGDWMRPTTQVPIIFFSPHRDMQEPGDKGWGGWLDIKDVAPTVLGAMGIRTSKYQRGRDFSARF</sequence>
<accession>A0A7J6PAH1</accession>
<reference evidence="1 2" key="1">
    <citation type="submission" date="2020-04" db="EMBL/GenBank/DDBJ databases">
        <title>Perkinsus olseni comparative genomics.</title>
        <authorList>
            <person name="Bogema D.R."/>
        </authorList>
    </citation>
    <scope>NUCLEOTIDE SEQUENCE [LARGE SCALE GENOMIC DNA]</scope>
    <source>
        <strain evidence="1">00978-12</strain>
    </source>
</reference>
<dbReference type="Proteomes" id="UP000541610">
    <property type="component" value="Unassembled WGS sequence"/>
</dbReference>